<name>A0ABP0EC27_9ASCO</name>
<organism evidence="2 3">
    <name type="scientific">[Candida] anglica</name>
    <dbReference type="NCBI Taxonomy" id="148631"/>
    <lineage>
        <taxon>Eukaryota</taxon>
        <taxon>Fungi</taxon>
        <taxon>Dikarya</taxon>
        <taxon>Ascomycota</taxon>
        <taxon>Saccharomycotina</taxon>
        <taxon>Pichiomycetes</taxon>
        <taxon>Debaryomycetaceae</taxon>
        <taxon>Kurtzmaniella</taxon>
    </lineage>
</organism>
<evidence type="ECO:0000313" key="2">
    <source>
        <dbReference type="EMBL" id="CAK7906802.1"/>
    </source>
</evidence>
<gene>
    <name evidence="2" type="ORF">CAAN4_E02432</name>
</gene>
<protein>
    <submittedName>
        <fullName evidence="2">Uncharacterized protein</fullName>
    </submittedName>
</protein>
<evidence type="ECO:0000313" key="3">
    <source>
        <dbReference type="Proteomes" id="UP001497600"/>
    </source>
</evidence>
<dbReference type="PANTHER" id="PTHR39400">
    <property type="entry name" value="YALI0E29227P"/>
    <property type="match status" value="1"/>
</dbReference>
<reference evidence="2 3" key="1">
    <citation type="submission" date="2024-01" db="EMBL/GenBank/DDBJ databases">
        <authorList>
            <consortium name="Genoscope - CEA"/>
            <person name="William W."/>
        </authorList>
    </citation>
    <scope>NUCLEOTIDE SEQUENCE [LARGE SCALE GENOMIC DNA]</scope>
    <source>
        <strain evidence="2 3">29B2s-10</strain>
    </source>
</reference>
<accession>A0ABP0EC27</accession>
<feature type="transmembrane region" description="Helical" evidence="1">
    <location>
        <begin position="33"/>
        <end position="61"/>
    </location>
</feature>
<evidence type="ECO:0000256" key="1">
    <source>
        <dbReference type="SAM" id="Phobius"/>
    </source>
</evidence>
<dbReference type="Proteomes" id="UP001497600">
    <property type="component" value="Chromosome E"/>
</dbReference>
<keyword evidence="3" id="KW-1185">Reference proteome</keyword>
<feature type="transmembrane region" description="Helical" evidence="1">
    <location>
        <begin position="82"/>
        <end position="100"/>
    </location>
</feature>
<dbReference type="PANTHER" id="PTHR39400:SF1">
    <property type="entry name" value="PIG-P DOMAIN-CONTAINING PROTEIN"/>
    <property type="match status" value="1"/>
</dbReference>
<keyword evidence="1" id="KW-0472">Membrane</keyword>
<dbReference type="Pfam" id="PF15159">
    <property type="entry name" value="PIG-Y"/>
    <property type="match status" value="1"/>
</dbReference>
<dbReference type="EMBL" id="OZ004257">
    <property type="protein sequence ID" value="CAK7906802.1"/>
    <property type="molecule type" value="Genomic_DNA"/>
</dbReference>
<keyword evidence="1" id="KW-1133">Transmembrane helix</keyword>
<proteinExistence type="predicted"/>
<keyword evidence="1" id="KW-0812">Transmembrane</keyword>
<dbReference type="InterPro" id="IPR029164">
    <property type="entry name" value="PIG-Y"/>
</dbReference>
<sequence length="119" mass="14356">MDFADPLPLIERPAHVPKDIVEEVEPRWSLETYGYILIAVTWLLFIVSINSFFQLWSYVIYPWSLYPSTQLRHAKWKSAFEQIDVFIVKGWCLYVMLWWWSLVSWCSLKLFRHSKGLQR</sequence>